<dbReference type="InterPro" id="IPR000086">
    <property type="entry name" value="NUDIX_hydrolase_dom"/>
</dbReference>
<evidence type="ECO:0000259" key="4">
    <source>
        <dbReference type="PROSITE" id="PS51462"/>
    </source>
</evidence>
<evidence type="ECO:0000256" key="2">
    <source>
        <dbReference type="ARBA" id="ARBA00022801"/>
    </source>
</evidence>
<evidence type="ECO:0000256" key="3">
    <source>
        <dbReference type="RuleBase" id="RU003476"/>
    </source>
</evidence>
<dbReference type="PROSITE" id="PS51462">
    <property type="entry name" value="NUDIX"/>
    <property type="match status" value="1"/>
</dbReference>
<dbReference type="InterPro" id="IPR020084">
    <property type="entry name" value="NUDIX_hydrolase_CS"/>
</dbReference>
<reference evidence="5 6" key="1">
    <citation type="submission" date="2020-08" db="EMBL/GenBank/DDBJ databases">
        <title>Genomic Encyclopedia of Type Strains, Phase IV (KMG-IV): sequencing the most valuable type-strain genomes for metagenomic binning, comparative biology and taxonomic classification.</title>
        <authorList>
            <person name="Goeker M."/>
        </authorList>
    </citation>
    <scope>NUCLEOTIDE SEQUENCE [LARGE SCALE GENOMIC DNA]</scope>
    <source>
        <strain evidence="5 6">DSM 102235</strain>
    </source>
</reference>
<dbReference type="RefSeq" id="WP_246429457.1">
    <property type="nucleotide sequence ID" value="NZ_BAABBZ010000056.1"/>
</dbReference>
<dbReference type="PRINTS" id="PR00502">
    <property type="entry name" value="NUDIXFAMILY"/>
</dbReference>
<dbReference type="PANTHER" id="PTHR43046:SF14">
    <property type="entry name" value="MUTT_NUDIX FAMILY PROTEIN"/>
    <property type="match status" value="1"/>
</dbReference>
<dbReference type="InterPro" id="IPR020476">
    <property type="entry name" value="Nudix_hydrolase"/>
</dbReference>
<sequence length="142" mass="15970">MIDWPGAPRARFRGAKLMLFAGDDVLVLRRDDLSWIDWPGYLDFPGGLRDPGETPEACVLRETREELGLDVPSALLRPVHLYQGPKGVEWFFAAHGSEDLIDQVRFGDEGQGWKAMRPKDFVAAEDAIPQFRTVLAGYLKTL</sequence>
<evidence type="ECO:0000256" key="1">
    <source>
        <dbReference type="ARBA" id="ARBA00001946"/>
    </source>
</evidence>
<keyword evidence="6" id="KW-1185">Reference proteome</keyword>
<dbReference type="PANTHER" id="PTHR43046">
    <property type="entry name" value="GDP-MANNOSE MANNOSYL HYDROLASE"/>
    <property type="match status" value="1"/>
</dbReference>
<comment type="similarity">
    <text evidence="3">Belongs to the Nudix hydrolase family.</text>
</comment>
<dbReference type="AlphaFoldDB" id="A0A7W6DR36"/>
<dbReference type="SUPFAM" id="SSF55811">
    <property type="entry name" value="Nudix"/>
    <property type="match status" value="1"/>
</dbReference>
<dbReference type="EMBL" id="JACIEJ010000012">
    <property type="protein sequence ID" value="MBB3987666.1"/>
    <property type="molecule type" value="Genomic_DNA"/>
</dbReference>
<evidence type="ECO:0000313" key="6">
    <source>
        <dbReference type="Proteomes" id="UP000541426"/>
    </source>
</evidence>
<feature type="domain" description="Nudix hydrolase" evidence="4">
    <location>
        <begin position="10"/>
        <end position="138"/>
    </location>
</feature>
<dbReference type="InterPro" id="IPR015797">
    <property type="entry name" value="NUDIX_hydrolase-like_dom_sf"/>
</dbReference>
<comment type="caution">
    <text evidence="5">The sequence shown here is derived from an EMBL/GenBank/DDBJ whole genome shotgun (WGS) entry which is preliminary data.</text>
</comment>
<dbReference type="GO" id="GO:0035539">
    <property type="term" value="F:8-oxo-7,8-dihydrodeoxyguanosine triphosphate pyrophosphatase activity"/>
    <property type="evidence" value="ECO:0007669"/>
    <property type="project" value="UniProtKB-EC"/>
</dbReference>
<dbReference type="Gene3D" id="3.90.79.10">
    <property type="entry name" value="Nucleoside Triphosphate Pyrophosphohydrolase"/>
    <property type="match status" value="1"/>
</dbReference>
<gene>
    <name evidence="5" type="ORF">GGQ68_004019</name>
</gene>
<dbReference type="Proteomes" id="UP000541426">
    <property type="component" value="Unassembled WGS sequence"/>
</dbReference>
<keyword evidence="2 3" id="KW-0378">Hydrolase</keyword>
<protein>
    <submittedName>
        <fullName evidence="5">8-oxo-dGTP diphosphatase</fullName>
        <ecNumber evidence="5">3.6.1.55</ecNumber>
    </submittedName>
</protein>
<dbReference type="EC" id="3.6.1.55" evidence="5"/>
<dbReference type="Pfam" id="PF00293">
    <property type="entry name" value="NUDIX"/>
    <property type="match status" value="1"/>
</dbReference>
<accession>A0A7W6DR36</accession>
<evidence type="ECO:0000313" key="5">
    <source>
        <dbReference type="EMBL" id="MBB3987666.1"/>
    </source>
</evidence>
<comment type="cofactor">
    <cofactor evidence="1">
        <name>Mg(2+)</name>
        <dbReference type="ChEBI" id="CHEBI:18420"/>
    </cofactor>
</comment>
<name>A0A7W6DR36_9RHOB</name>
<organism evidence="5 6">
    <name type="scientific">Sagittula marina</name>
    <dbReference type="NCBI Taxonomy" id="943940"/>
    <lineage>
        <taxon>Bacteria</taxon>
        <taxon>Pseudomonadati</taxon>
        <taxon>Pseudomonadota</taxon>
        <taxon>Alphaproteobacteria</taxon>
        <taxon>Rhodobacterales</taxon>
        <taxon>Roseobacteraceae</taxon>
        <taxon>Sagittula</taxon>
    </lineage>
</organism>
<proteinExistence type="inferred from homology"/>
<dbReference type="PROSITE" id="PS00893">
    <property type="entry name" value="NUDIX_BOX"/>
    <property type="match status" value="1"/>
</dbReference>